<keyword evidence="3" id="KW-1133">Transmembrane helix</keyword>
<reference evidence="4 5" key="1">
    <citation type="journal article" date="2018" name="Mol. Plant">
        <title>The genome of Artemisia annua provides insight into the evolution of Asteraceae family and artemisinin biosynthesis.</title>
        <authorList>
            <person name="Shen Q."/>
            <person name="Zhang L."/>
            <person name="Liao Z."/>
            <person name="Wang S."/>
            <person name="Yan T."/>
            <person name="Shi P."/>
            <person name="Liu M."/>
            <person name="Fu X."/>
            <person name="Pan Q."/>
            <person name="Wang Y."/>
            <person name="Lv Z."/>
            <person name="Lu X."/>
            <person name="Zhang F."/>
            <person name="Jiang W."/>
            <person name="Ma Y."/>
            <person name="Chen M."/>
            <person name="Hao X."/>
            <person name="Li L."/>
            <person name="Tang Y."/>
            <person name="Lv G."/>
            <person name="Zhou Y."/>
            <person name="Sun X."/>
            <person name="Brodelius P.E."/>
            <person name="Rose J.K.C."/>
            <person name="Tang K."/>
        </authorList>
    </citation>
    <scope>NUCLEOTIDE SEQUENCE [LARGE SCALE GENOMIC DNA]</scope>
    <source>
        <strain evidence="5">cv. Huhao1</strain>
        <tissue evidence="4">Leaf</tissue>
    </source>
</reference>
<feature type="region of interest" description="Disordered" evidence="2">
    <location>
        <begin position="138"/>
        <end position="159"/>
    </location>
</feature>
<keyword evidence="5" id="KW-1185">Reference proteome</keyword>
<dbReference type="STRING" id="35608.A0A2U1L3T6"/>
<name>A0A2U1L3T6_ARTAN</name>
<feature type="compositionally biased region" description="Polar residues" evidence="2">
    <location>
        <begin position="26"/>
        <end position="36"/>
    </location>
</feature>
<accession>A0A2U1L3T6</accession>
<dbReference type="PANTHER" id="PTHR35490">
    <property type="entry name" value="BACTERIOPHAGE N4 ADSORPTION B PROTEIN"/>
    <property type="match status" value="1"/>
</dbReference>
<keyword evidence="3" id="KW-0812">Transmembrane</keyword>
<dbReference type="Proteomes" id="UP000245207">
    <property type="component" value="Unassembled WGS sequence"/>
</dbReference>
<protein>
    <submittedName>
        <fullName evidence="4">Uncharacterized protein</fullName>
    </submittedName>
</protein>
<evidence type="ECO:0000313" key="5">
    <source>
        <dbReference type="Proteomes" id="UP000245207"/>
    </source>
</evidence>
<feature type="region of interest" description="Disordered" evidence="2">
    <location>
        <begin position="17"/>
        <end position="41"/>
    </location>
</feature>
<feature type="transmembrane region" description="Helical" evidence="3">
    <location>
        <begin position="360"/>
        <end position="381"/>
    </location>
</feature>
<dbReference type="AlphaFoldDB" id="A0A2U1L3T6"/>
<evidence type="ECO:0000256" key="2">
    <source>
        <dbReference type="SAM" id="MobiDB-lite"/>
    </source>
</evidence>
<evidence type="ECO:0000256" key="1">
    <source>
        <dbReference type="SAM" id="Coils"/>
    </source>
</evidence>
<evidence type="ECO:0000313" key="4">
    <source>
        <dbReference type="EMBL" id="PWA43657.1"/>
    </source>
</evidence>
<dbReference type="EMBL" id="PKPP01011714">
    <property type="protein sequence ID" value="PWA43657.1"/>
    <property type="molecule type" value="Genomic_DNA"/>
</dbReference>
<feature type="coiled-coil region" evidence="1">
    <location>
        <begin position="220"/>
        <end position="247"/>
    </location>
</feature>
<proteinExistence type="predicted"/>
<keyword evidence="1" id="KW-0175">Coiled coil</keyword>
<dbReference type="PANTHER" id="PTHR35490:SF2">
    <property type="entry name" value="BACTERIOPHAGE N4 ADSORPTION B PROTEIN"/>
    <property type="match status" value="1"/>
</dbReference>
<evidence type="ECO:0000256" key="3">
    <source>
        <dbReference type="SAM" id="Phobius"/>
    </source>
</evidence>
<keyword evidence="3" id="KW-0472">Membrane</keyword>
<organism evidence="4 5">
    <name type="scientific">Artemisia annua</name>
    <name type="common">Sweet wormwood</name>
    <dbReference type="NCBI Taxonomy" id="35608"/>
    <lineage>
        <taxon>Eukaryota</taxon>
        <taxon>Viridiplantae</taxon>
        <taxon>Streptophyta</taxon>
        <taxon>Embryophyta</taxon>
        <taxon>Tracheophyta</taxon>
        <taxon>Spermatophyta</taxon>
        <taxon>Magnoliopsida</taxon>
        <taxon>eudicotyledons</taxon>
        <taxon>Gunneridae</taxon>
        <taxon>Pentapetalae</taxon>
        <taxon>asterids</taxon>
        <taxon>campanulids</taxon>
        <taxon>Asterales</taxon>
        <taxon>Asteraceae</taxon>
        <taxon>Asteroideae</taxon>
        <taxon>Anthemideae</taxon>
        <taxon>Artemisiinae</taxon>
        <taxon>Artemisia</taxon>
    </lineage>
</organism>
<comment type="caution">
    <text evidence="4">The sequence shown here is derived from an EMBL/GenBank/DDBJ whole genome shotgun (WGS) entry which is preliminary data.</text>
</comment>
<dbReference type="OrthoDB" id="1923043at2759"/>
<sequence>MPFTTIALDRLIEQKASKPMAAGNVASDSRQGSWINGTDKPLDRMHHWTQISPALYTTPEPTPLPDTPTSFAPSPYIVNHKRRGPRLSKAFSEDDAALSQVVAEENTTEIVESLEAEDVESGKVVNGIDNVGEVVADNDAKDVANGEDGQENLERDGEMDDFFDPQDSLSVRSSTDGENSFRLDRSLNLNSSTSEFYDAWEELSSESGSHTASNDVETELRELRLSLLVEMEKRKQAEEQSNDLQSQWRRICEQLSLVGLNLPEDPTLLKNQISDDIGAELSRQVNHIRSVSKSIGREEAKAELEPEMKAQLESKNFEIARLLDRLRYYEAVNHEMSQRNQETIETTRRARQIRKTRQRWIWGSILAAVTVGSAALVWSYIPAKEGSSYTDHTPTHTSESNNSSQ</sequence>
<gene>
    <name evidence="4" type="ORF">CTI12_AA533660</name>
</gene>